<gene>
    <name evidence="1" type="ORF">GOBAR_AA17463</name>
</gene>
<proteinExistence type="predicted"/>
<accession>A0A2P5XIQ3</accession>
<evidence type="ECO:0000313" key="2">
    <source>
        <dbReference type="Proteomes" id="UP000239757"/>
    </source>
</evidence>
<organism evidence="1 2">
    <name type="scientific">Gossypium barbadense</name>
    <name type="common">Sea Island cotton</name>
    <name type="synonym">Hibiscus barbadensis</name>
    <dbReference type="NCBI Taxonomy" id="3634"/>
    <lineage>
        <taxon>Eukaryota</taxon>
        <taxon>Viridiplantae</taxon>
        <taxon>Streptophyta</taxon>
        <taxon>Embryophyta</taxon>
        <taxon>Tracheophyta</taxon>
        <taxon>Spermatophyta</taxon>
        <taxon>Magnoliopsida</taxon>
        <taxon>eudicotyledons</taxon>
        <taxon>Gunneridae</taxon>
        <taxon>Pentapetalae</taxon>
        <taxon>rosids</taxon>
        <taxon>malvids</taxon>
        <taxon>Malvales</taxon>
        <taxon>Malvaceae</taxon>
        <taxon>Malvoideae</taxon>
        <taxon>Gossypium</taxon>
    </lineage>
</organism>
<reference evidence="1 2" key="1">
    <citation type="submission" date="2015-01" db="EMBL/GenBank/DDBJ databases">
        <title>Genome of allotetraploid Gossypium barbadense reveals genomic plasticity and fiber elongation in cotton evolution.</title>
        <authorList>
            <person name="Chen X."/>
            <person name="Liu X."/>
            <person name="Zhao B."/>
            <person name="Zheng H."/>
            <person name="Hu Y."/>
            <person name="Lu G."/>
            <person name="Yang C."/>
            <person name="Chen J."/>
            <person name="Shan C."/>
            <person name="Zhang L."/>
            <person name="Zhou Y."/>
            <person name="Wang L."/>
            <person name="Guo W."/>
            <person name="Bai Y."/>
            <person name="Ruan J."/>
            <person name="Shangguan X."/>
            <person name="Mao Y."/>
            <person name="Jiang J."/>
            <person name="Zhu Y."/>
            <person name="Lei J."/>
            <person name="Kang H."/>
            <person name="Chen S."/>
            <person name="He X."/>
            <person name="Wang R."/>
            <person name="Wang Y."/>
            <person name="Chen J."/>
            <person name="Wang L."/>
            <person name="Yu S."/>
            <person name="Wang B."/>
            <person name="Wei J."/>
            <person name="Song S."/>
            <person name="Lu X."/>
            <person name="Gao Z."/>
            <person name="Gu W."/>
            <person name="Deng X."/>
            <person name="Ma D."/>
            <person name="Wang S."/>
            <person name="Liang W."/>
            <person name="Fang L."/>
            <person name="Cai C."/>
            <person name="Zhu X."/>
            <person name="Zhou B."/>
            <person name="Zhang Y."/>
            <person name="Chen Z."/>
            <person name="Xu S."/>
            <person name="Zhu R."/>
            <person name="Wang S."/>
            <person name="Zhang T."/>
            <person name="Zhao G."/>
        </authorList>
    </citation>
    <scope>NUCLEOTIDE SEQUENCE [LARGE SCALE GENOMIC DNA]</scope>
    <source>
        <strain evidence="2">cv. Xinhai21</strain>
        <tissue evidence="1">Leaf</tissue>
    </source>
</reference>
<dbReference type="AlphaFoldDB" id="A0A2P5XIQ3"/>
<name>A0A2P5XIQ3_GOSBA</name>
<protein>
    <submittedName>
        <fullName evidence="1">Uncharacterized protein</fullName>
    </submittedName>
</protein>
<evidence type="ECO:0000313" key="1">
    <source>
        <dbReference type="EMBL" id="PPS03221.1"/>
    </source>
</evidence>
<dbReference type="OrthoDB" id="1743121at2759"/>
<sequence>MALVGEYYYLKSGLNKVPMLQHNCGELWIAPMAWWNKLNERQVAKKMKELAVRPWEEARQIIYKMGVVVDAEGKMSWTVADAVDYKGFPADRSKTGGWVPAALVLGQPFSTPCDNIYYHI</sequence>
<dbReference type="Proteomes" id="UP000239757">
    <property type="component" value="Unassembled WGS sequence"/>
</dbReference>
<dbReference type="EMBL" id="KZ664790">
    <property type="protein sequence ID" value="PPS03221.1"/>
    <property type="molecule type" value="Genomic_DNA"/>
</dbReference>